<dbReference type="AlphaFoldDB" id="A0A1M7AA94"/>
<evidence type="ECO:0000313" key="7">
    <source>
        <dbReference type="Proteomes" id="UP000183974"/>
    </source>
</evidence>
<comment type="similarity">
    <text evidence="1">Belongs to the LysR transcriptional regulatory family.</text>
</comment>
<dbReference type="PRINTS" id="PR00039">
    <property type="entry name" value="HTHLYSR"/>
</dbReference>
<keyword evidence="7" id="KW-1185">Reference proteome</keyword>
<keyword evidence="2" id="KW-0805">Transcription regulation</keyword>
<dbReference type="CDD" id="cd05466">
    <property type="entry name" value="PBP2_LTTR_substrate"/>
    <property type="match status" value="1"/>
</dbReference>
<dbReference type="FunFam" id="1.10.10.10:FF:000001">
    <property type="entry name" value="LysR family transcriptional regulator"/>
    <property type="match status" value="1"/>
</dbReference>
<evidence type="ECO:0000256" key="2">
    <source>
        <dbReference type="ARBA" id="ARBA00023015"/>
    </source>
</evidence>
<sequence length="306" mass="33269">MLELRELRNFVAVAERLNITNAASAVHLSQPALSRQIQALEKKLGVLLFERIGKRLVLTAEGADLAAQASELLERAQDLVHRAAHSKPEHSGTLRIGATPQTIAWLLSPAMAKFRKFHPKVNLMVSEGSNDALIEMVEHGAVHLVVANLGISNILVGQPLFDAQLFAMFAPGHPCANLSSVTINEIADEPMIVMRRGFLTRHLFEQLTAAHGVRPRIVLESDSTQTLAALARDGHGAAIVSSSAQNIDALDNAVPIHSDICQTSSEVSALWNPKRYRPAYVSNFLEALLAVANERGLSIRAEKQND</sequence>
<evidence type="ECO:0000313" key="6">
    <source>
        <dbReference type="EMBL" id="SHL39704.1"/>
    </source>
</evidence>
<organism evidence="6 7">
    <name type="scientific">Roseovarius pacificus</name>
    <dbReference type="NCBI Taxonomy" id="337701"/>
    <lineage>
        <taxon>Bacteria</taxon>
        <taxon>Pseudomonadati</taxon>
        <taxon>Pseudomonadota</taxon>
        <taxon>Alphaproteobacteria</taxon>
        <taxon>Rhodobacterales</taxon>
        <taxon>Roseobacteraceae</taxon>
        <taxon>Roseovarius</taxon>
    </lineage>
</organism>
<keyword evidence="4" id="KW-0804">Transcription</keyword>
<evidence type="ECO:0000259" key="5">
    <source>
        <dbReference type="PROSITE" id="PS50931"/>
    </source>
</evidence>
<dbReference type="InterPro" id="IPR000847">
    <property type="entry name" value="LysR_HTH_N"/>
</dbReference>
<dbReference type="GO" id="GO:0005829">
    <property type="term" value="C:cytosol"/>
    <property type="evidence" value="ECO:0007669"/>
    <property type="project" value="TreeGrafter"/>
</dbReference>
<dbReference type="PANTHER" id="PTHR30419">
    <property type="entry name" value="HTH-TYPE TRANSCRIPTIONAL REGULATOR YBHD"/>
    <property type="match status" value="1"/>
</dbReference>
<proteinExistence type="inferred from homology"/>
<dbReference type="PROSITE" id="PS50931">
    <property type="entry name" value="HTH_LYSR"/>
    <property type="match status" value="1"/>
</dbReference>
<dbReference type="Gene3D" id="1.10.10.10">
    <property type="entry name" value="Winged helix-like DNA-binding domain superfamily/Winged helix DNA-binding domain"/>
    <property type="match status" value="1"/>
</dbReference>
<gene>
    <name evidence="6" type="ORF">SAMN05444398_102247</name>
</gene>
<dbReference type="InterPro" id="IPR005119">
    <property type="entry name" value="LysR_subst-bd"/>
</dbReference>
<keyword evidence="3" id="KW-0238">DNA-binding</keyword>
<dbReference type="InterPro" id="IPR036388">
    <property type="entry name" value="WH-like_DNA-bd_sf"/>
</dbReference>
<dbReference type="Pfam" id="PF00126">
    <property type="entry name" value="HTH_1"/>
    <property type="match status" value="1"/>
</dbReference>
<evidence type="ECO:0000256" key="1">
    <source>
        <dbReference type="ARBA" id="ARBA00009437"/>
    </source>
</evidence>
<dbReference type="InterPro" id="IPR050950">
    <property type="entry name" value="HTH-type_LysR_regulators"/>
</dbReference>
<accession>A0A1M7AA94</accession>
<evidence type="ECO:0000256" key="4">
    <source>
        <dbReference type="ARBA" id="ARBA00023163"/>
    </source>
</evidence>
<dbReference type="STRING" id="337701.SAMN05444398_102247"/>
<dbReference type="SUPFAM" id="SSF53850">
    <property type="entry name" value="Periplasmic binding protein-like II"/>
    <property type="match status" value="1"/>
</dbReference>
<dbReference type="Gene3D" id="3.40.190.290">
    <property type="match status" value="1"/>
</dbReference>
<dbReference type="Proteomes" id="UP000183974">
    <property type="component" value="Unassembled WGS sequence"/>
</dbReference>
<dbReference type="GO" id="GO:0003677">
    <property type="term" value="F:DNA binding"/>
    <property type="evidence" value="ECO:0007669"/>
    <property type="project" value="UniProtKB-KW"/>
</dbReference>
<dbReference type="SUPFAM" id="SSF46785">
    <property type="entry name" value="Winged helix' DNA-binding domain"/>
    <property type="match status" value="1"/>
</dbReference>
<evidence type="ECO:0000256" key="3">
    <source>
        <dbReference type="ARBA" id="ARBA00023125"/>
    </source>
</evidence>
<protein>
    <submittedName>
        <fullName evidence="6">LysR family transcriptional regulator, cyn operon transcriptional activator</fullName>
    </submittedName>
</protein>
<feature type="domain" description="HTH lysR-type" evidence="5">
    <location>
        <begin position="2"/>
        <end position="59"/>
    </location>
</feature>
<dbReference type="GO" id="GO:0003700">
    <property type="term" value="F:DNA-binding transcription factor activity"/>
    <property type="evidence" value="ECO:0007669"/>
    <property type="project" value="InterPro"/>
</dbReference>
<dbReference type="Pfam" id="PF03466">
    <property type="entry name" value="LysR_substrate"/>
    <property type="match status" value="1"/>
</dbReference>
<reference evidence="6 7" key="1">
    <citation type="submission" date="2016-11" db="EMBL/GenBank/DDBJ databases">
        <authorList>
            <person name="Jaros S."/>
            <person name="Januszkiewicz K."/>
            <person name="Wedrychowicz H."/>
        </authorList>
    </citation>
    <scope>NUCLEOTIDE SEQUENCE [LARGE SCALE GENOMIC DNA]</scope>
    <source>
        <strain evidence="6 7">DSM 29589</strain>
    </source>
</reference>
<name>A0A1M7AA94_9RHOB</name>
<dbReference type="EMBL" id="FRBR01000002">
    <property type="protein sequence ID" value="SHL39704.1"/>
    <property type="molecule type" value="Genomic_DNA"/>
</dbReference>
<dbReference type="OrthoDB" id="9815174at2"/>
<dbReference type="InterPro" id="IPR036390">
    <property type="entry name" value="WH_DNA-bd_sf"/>
</dbReference>
<dbReference type="RefSeq" id="WP_073033944.1">
    <property type="nucleotide sequence ID" value="NZ_BMLR01000002.1"/>
</dbReference>